<reference evidence="2 3" key="1">
    <citation type="submission" date="2015-01" db="EMBL/GenBank/DDBJ databases">
        <title>Evolution of Trichinella species and genotypes.</title>
        <authorList>
            <person name="Korhonen P.K."/>
            <person name="Edoardo P."/>
            <person name="Giuseppe L.R."/>
            <person name="Gasser R.B."/>
        </authorList>
    </citation>
    <scope>NUCLEOTIDE SEQUENCE [LARGE SCALE GENOMIC DNA]</scope>
    <source>
        <strain evidence="2">ISS141</strain>
    </source>
</reference>
<name>A0A0V0XD51_TRIPS</name>
<dbReference type="AlphaFoldDB" id="A0A0V0XD51"/>
<accession>A0A0V0XD51</accession>
<comment type="caution">
    <text evidence="2">The sequence shown here is derived from an EMBL/GenBank/DDBJ whole genome shotgun (WGS) entry which is preliminary data.</text>
</comment>
<protein>
    <recommendedName>
        <fullName evidence="4">Secreted protein</fullName>
    </recommendedName>
</protein>
<evidence type="ECO:0000313" key="2">
    <source>
        <dbReference type="EMBL" id="KRX85967.1"/>
    </source>
</evidence>
<keyword evidence="1" id="KW-0732">Signal</keyword>
<dbReference type="Proteomes" id="UP000054815">
    <property type="component" value="Unassembled WGS sequence"/>
</dbReference>
<feature type="signal peptide" evidence="1">
    <location>
        <begin position="1"/>
        <end position="21"/>
    </location>
</feature>
<evidence type="ECO:0000256" key="1">
    <source>
        <dbReference type="SAM" id="SignalP"/>
    </source>
</evidence>
<evidence type="ECO:0000313" key="3">
    <source>
        <dbReference type="Proteomes" id="UP000054815"/>
    </source>
</evidence>
<gene>
    <name evidence="2" type="ORF">T4E_8027</name>
</gene>
<feature type="chain" id="PRO_5006872509" description="Secreted protein" evidence="1">
    <location>
        <begin position="22"/>
        <end position="69"/>
    </location>
</feature>
<evidence type="ECO:0008006" key="4">
    <source>
        <dbReference type="Google" id="ProtNLM"/>
    </source>
</evidence>
<proteinExistence type="predicted"/>
<organism evidence="2 3">
    <name type="scientific">Trichinella pseudospiralis</name>
    <name type="common">Parasitic roundworm</name>
    <dbReference type="NCBI Taxonomy" id="6337"/>
    <lineage>
        <taxon>Eukaryota</taxon>
        <taxon>Metazoa</taxon>
        <taxon>Ecdysozoa</taxon>
        <taxon>Nematoda</taxon>
        <taxon>Enoplea</taxon>
        <taxon>Dorylaimia</taxon>
        <taxon>Trichinellida</taxon>
        <taxon>Trichinellidae</taxon>
        <taxon>Trichinella</taxon>
    </lineage>
</organism>
<dbReference type="EMBL" id="JYDU01000560">
    <property type="protein sequence ID" value="KRX85967.1"/>
    <property type="molecule type" value="Genomic_DNA"/>
</dbReference>
<sequence>MQHHHPCSLCNLVAWTALVTGSPIGLVDARRPKHPRRRGGSRAKMTFYGCRYDDHSSPGRNIHLRSRKV</sequence>